<comment type="caution">
    <text evidence="2">The sequence shown here is derived from an EMBL/GenBank/DDBJ whole genome shotgun (WGS) entry which is preliminary data.</text>
</comment>
<evidence type="ECO:0000313" key="3">
    <source>
        <dbReference type="Proteomes" id="UP000020681"/>
    </source>
</evidence>
<proteinExistence type="predicted"/>
<reference evidence="2 3" key="1">
    <citation type="submission" date="2014-01" db="EMBL/GenBank/DDBJ databases">
        <authorList>
            <person name="Dobos K."/>
            <person name="Lenaerts A."/>
            <person name="Ordway D."/>
            <person name="DeGroote M.A."/>
            <person name="Parker T."/>
            <person name="Sizemore C."/>
            <person name="Tallon L.J."/>
            <person name="Sadzewicz L.K."/>
            <person name="Sengamalay N."/>
            <person name="Fraser C.M."/>
            <person name="Hine E."/>
            <person name="Shefchek K.A."/>
            <person name="Das S.P."/>
            <person name="Tettelin H."/>
        </authorList>
    </citation>
    <scope>NUCLEOTIDE SEQUENCE [LARGE SCALE GENOMIC DNA]</scope>
    <source>
        <strain evidence="2 3">Harvey</strain>
    </source>
</reference>
<gene>
    <name evidence="2" type="ORF">I551_3414</name>
</gene>
<feature type="region of interest" description="Disordered" evidence="1">
    <location>
        <begin position="1"/>
        <end position="40"/>
    </location>
</feature>
<sequence>MKTIAQQAHSDTGAATRSRAGRVDDNTVKPLRTPAIYQVD</sequence>
<accession>A0ABN0QZ54</accession>
<evidence type="ECO:0000313" key="2">
    <source>
        <dbReference type="EMBL" id="EUA90095.1"/>
    </source>
</evidence>
<evidence type="ECO:0000256" key="1">
    <source>
        <dbReference type="SAM" id="MobiDB-lite"/>
    </source>
</evidence>
<protein>
    <submittedName>
        <fullName evidence="2">Uncharacterized protein</fullName>
    </submittedName>
</protein>
<feature type="compositionally biased region" description="Polar residues" evidence="1">
    <location>
        <begin position="1"/>
        <end position="15"/>
    </location>
</feature>
<name>A0ABN0QZ54_MYCUL</name>
<keyword evidence="3" id="KW-1185">Reference proteome</keyword>
<organism evidence="2 3">
    <name type="scientific">Mycobacterium ulcerans str. Harvey</name>
    <dbReference type="NCBI Taxonomy" id="1299332"/>
    <lineage>
        <taxon>Bacteria</taxon>
        <taxon>Bacillati</taxon>
        <taxon>Actinomycetota</taxon>
        <taxon>Actinomycetes</taxon>
        <taxon>Mycobacteriales</taxon>
        <taxon>Mycobacteriaceae</taxon>
        <taxon>Mycobacterium</taxon>
        <taxon>Mycobacterium ulcerans group</taxon>
    </lineage>
</organism>
<dbReference type="Proteomes" id="UP000020681">
    <property type="component" value="Unassembled WGS sequence"/>
</dbReference>
<dbReference type="EMBL" id="JAOL01000110">
    <property type="protein sequence ID" value="EUA90095.1"/>
    <property type="molecule type" value="Genomic_DNA"/>
</dbReference>